<proteinExistence type="predicted"/>
<evidence type="ECO:0000313" key="2">
    <source>
        <dbReference type="Proteomes" id="UP001281147"/>
    </source>
</evidence>
<gene>
    <name evidence="1" type="ORF">LTR37_012149</name>
</gene>
<name>A0ACC3N326_9PEZI</name>
<organism evidence="1 2">
    <name type="scientific">Vermiconidia calcicola</name>
    <dbReference type="NCBI Taxonomy" id="1690605"/>
    <lineage>
        <taxon>Eukaryota</taxon>
        <taxon>Fungi</taxon>
        <taxon>Dikarya</taxon>
        <taxon>Ascomycota</taxon>
        <taxon>Pezizomycotina</taxon>
        <taxon>Dothideomycetes</taxon>
        <taxon>Dothideomycetidae</taxon>
        <taxon>Mycosphaerellales</taxon>
        <taxon>Extremaceae</taxon>
        <taxon>Vermiconidia</taxon>
    </lineage>
</organism>
<dbReference type="Proteomes" id="UP001281147">
    <property type="component" value="Unassembled WGS sequence"/>
</dbReference>
<sequence>MSLRIVPTSAHPSSTSPSYNLGAPSAPGVHDTLRSNLNLSTPAPKASTSHLSTLQSTHPLEARLTQWRAQQDGLKMEMLRRQFGIAEPVKRGMELAIVRGGEWMPMCMGGGGGGVHEDILSGRDAEIGWEDVFVSGEEMRDQVDFHVEMERRFGMGW</sequence>
<protein>
    <submittedName>
        <fullName evidence="1">Uncharacterized protein</fullName>
    </submittedName>
</protein>
<dbReference type="EMBL" id="JAUTXU010000110">
    <property type="protein sequence ID" value="KAK3707507.1"/>
    <property type="molecule type" value="Genomic_DNA"/>
</dbReference>
<reference evidence="1" key="1">
    <citation type="submission" date="2023-07" db="EMBL/GenBank/DDBJ databases">
        <title>Black Yeasts Isolated from many extreme environments.</title>
        <authorList>
            <person name="Coleine C."/>
            <person name="Stajich J.E."/>
            <person name="Selbmann L."/>
        </authorList>
    </citation>
    <scope>NUCLEOTIDE SEQUENCE</scope>
    <source>
        <strain evidence="1">CCFEE 5714</strain>
    </source>
</reference>
<keyword evidence="2" id="KW-1185">Reference proteome</keyword>
<accession>A0ACC3N326</accession>
<evidence type="ECO:0000313" key="1">
    <source>
        <dbReference type="EMBL" id="KAK3707507.1"/>
    </source>
</evidence>
<comment type="caution">
    <text evidence="1">The sequence shown here is derived from an EMBL/GenBank/DDBJ whole genome shotgun (WGS) entry which is preliminary data.</text>
</comment>